<dbReference type="Pfam" id="PF13350">
    <property type="entry name" value="Y_phosphatase3"/>
    <property type="match status" value="1"/>
</dbReference>
<dbReference type="GeneID" id="83016568"/>
<evidence type="ECO:0000313" key="4">
    <source>
        <dbReference type="Proteomes" id="UP000284178"/>
    </source>
</evidence>
<reference evidence="3 4" key="1">
    <citation type="submission" date="2018-08" db="EMBL/GenBank/DDBJ databases">
        <title>A genome reference for cultivated species of the human gut microbiota.</title>
        <authorList>
            <person name="Zou Y."/>
            <person name="Xue W."/>
            <person name="Luo G."/>
        </authorList>
    </citation>
    <scope>NUCLEOTIDE SEQUENCE [LARGE SCALE GENOMIC DNA]</scope>
    <source>
        <strain evidence="3 4">AF24-29</strain>
    </source>
</reference>
<protein>
    <submittedName>
        <fullName evidence="3">Protein-tyrosine-phosphatase</fullName>
    </submittedName>
</protein>
<dbReference type="InterPro" id="IPR029021">
    <property type="entry name" value="Prot-tyrosine_phosphatase-like"/>
</dbReference>
<dbReference type="PROSITE" id="PS00383">
    <property type="entry name" value="TYR_PHOSPHATASE_1"/>
    <property type="match status" value="1"/>
</dbReference>
<dbReference type="SUPFAM" id="SSF52799">
    <property type="entry name" value="(Phosphotyrosine protein) phosphatases II"/>
    <property type="match status" value="1"/>
</dbReference>
<dbReference type="Gene3D" id="3.90.190.10">
    <property type="entry name" value="Protein tyrosine phosphatase superfamily"/>
    <property type="match status" value="1"/>
</dbReference>
<dbReference type="InterPro" id="IPR026893">
    <property type="entry name" value="Tyr/Ser_Pase_IphP-type"/>
</dbReference>
<evidence type="ECO:0000256" key="1">
    <source>
        <dbReference type="ARBA" id="ARBA00009580"/>
    </source>
</evidence>
<accession>A0A412FP10</accession>
<name>A0A412FP10_9FIRM</name>
<dbReference type="RefSeq" id="WP_117895808.1">
    <property type="nucleotide sequence ID" value="NZ_CABJCV010000022.1"/>
</dbReference>
<dbReference type="PANTHER" id="PTHR31126">
    <property type="entry name" value="TYROSINE-PROTEIN PHOSPHATASE"/>
    <property type="match status" value="1"/>
</dbReference>
<dbReference type="Proteomes" id="UP000284178">
    <property type="component" value="Unassembled WGS sequence"/>
</dbReference>
<dbReference type="InterPro" id="IPR016130">
    <property type="entry name" value="Tyr_Pase_AS"/>
</dbReference>
<evidence type="ECO:0000313" key="3">
    <source>
        <dbReference type="EMBL" id="RGR69876.1"/>
    </source>
</evidence>
<dbReference type="EMBL" id="QRUP01000022">
    <property type="protein sequence ID" value="RGR69876.1"/>
    <property type="molecule type" value="Genomic_DNA"/>
</dbReference>
<feature type="region of interest" description="Disordered" evidence="2">
    <location>
        <begin position="1"/>
        <end position="28"/>
    </location>
</feature>
<proteinExistence type="inferred from homology"/>
<dbReference type="PANTHER" id="PTHR31126:SF1">
    <property type="entry name" value="TYROSINE SPECIFIC PROTEIN PHOSPHATASES DOMAIN-CONTAINING PROTEIN"/>
    <property type="match status" value="1"/>
</dbReference>
<evidence type="ECO:0000256" key="2">
    <source>
        <dbReference type="SAM" id="MobiDB-lite"/>
    </source>
</evidence>
<organism evidence="3 4">
    <name type="scientific">Holdemania filiformis</name>
    <dbReference type="NCBI Taxonomy" id="61171"/>
    <lineage>
        <taxon>Bacteria</taxon>
        <taxon>Bacillati</taxon>
        <taxon>Bacillota</taxon>
        <taxon>Erysipelotrichia</taxon>
        <taxon>Erysipelotrichales</taxon>
        <taxon>Erysipelotrichaceae</taxon>
        <taxon>Holdemania</taxon>
    </lineage>
</organism>
<dbReference type="GO" id="GO:0004721">
    <property type="term" value="F:phosphoprotein phosphatase activity"/>
    <property type="evidence" value="ECO:0007669"/>
    <property type="project" value="InterPro"/>
</dbReference>
<gene>
    <name evidence="3" type="ORF">DWY25_14290</name>
</gene>
<comment type="similarity">
    <text evidence="1">Belongs to the protein-tyrosine phosphatase family.</text>
</comment>
<sequence length="239" mass="26405">MVNKPFLQGTHNTRELGGYPLKDGGQTKKNRFLRSDSLCGLTQEDRQILKEKGLSLVIDLRSEFEQEQAPDPKLGVEHLSFPLLDQVNSGMSASGFPSDMGQVYIGLLDHSQNTIKRVFEAMADTAGCVLFHCTAGKDRTGVTAMLLLDLAGAEEDLIVEDYAATALYLNPHLKDQLAMLKKMGIQDPDAVLGSPKSNMIRTLDHLRKTYGSAEKYLRQIGLSGAKIEVLKESLRERVE</sequence>
<comment type="caution">
    <text evidence="3">The sequence shown here is derived from an EMBL/GenBank/DDBJ whole genome shotgun (WGS) entry which is preliminary data.</text>
</comment>
<keyword evidence="4" id="KW-1185">Reference proteome</keyword>
<dbReference type="AlphaFoldDB" id="A0A412FP10"/>